<feature type="compositionally biased region" description="Basic and acidic residues" evidence="6">
    <location>
        <begin position="344"/>
        <end position="371"/>
    </location>
</feature>
<sequence length="529" mass="56911">MDTLDARKQAMFCTTYPYYRHLVYMPGKLGAVYSPNPEEFNQDSARYPSPKPGGPPSLYSEYSYQDGVGGHGADPWTMTSTTLPGPGYPPSSMLHGSSQYSQPSSYGMHHARETMGYHPMSPNAEMMSGLPPMSSFRGGSLPPSSTPYTSTSPAVNSSEIVGATNHTNTSVTAPPGGSPETGDALGKALASIYSTDHTSSSYGSNPSTPVSSPPPMSGPSSQWTRPTQSTTSPHFESHLHSLQSRMEERLDDAIHVLRNHAEAGQVLPPGMMPPPPHSNGLPIPPGVMGYVPGIGIHSMDSHMGAGSHASLAKRKDATSRPDASAMYTNLQTKTPDEPTTDGGIKVEKLEKQEERRESHEAPPSATEDKAADMSCAPSTPEPHKASSKKSDGSHLCDSGSEDDDCSPETKAERERMRRQANNARERLRVRDINEAFKELGHMVSIHMANGQPLTKLMVLQQAVTVITSLEQQVRERNLNPKAACLKRREEEKTEELPGRGHGQSAAELAQQAALAAAGKVRCKSLTISY</sequence>
<keyword evidence="4" id="KW-0804">Transcription</keyword>
<comment type="subcellular location">
    <subcellularLocation>
        <location evidence="1">Nucleus</location>
    </subcellularLocation>
</comment>
<dbReference type="InterPro" id="IPR036638">
    <property type="entry name" value="HLH_DNA-bd_sf"/>
</dbReference>
<proteinExistence type="predicted"/>
<protein>
    <recommendedName>
        <fullName evidence="7">BHLH domain-containing protein</fullName>
    </recommendedName>
</protein>
<dbReference type="GO" id="GO:0046983">
    <property type="term" value="F:protein dimerization activity"/>
    <property type="evidence" value="ECO:0007669"/>
    <property type="project" value="InterPro"/>
</dbReference>
<feature type="compositionally biased region" description="Polar residues" evidence="6">
    <location>
        <begin position="222"/>
        <end position="234"/>
    </location>
</feature>
<feature type="region of interest" description="Disordered" evidence="6">
    <location>
        <begin position="301"/>
        <end position="422"/>
    </location>
</feature>
<dbReference type="FunFam" id="4.10.280.10:FF:000001">
    <property type="entry name" value="Putative transcription factor 12"/>
    <property type="match status" value="1"/>
</dbReference>
<dbReference type="Gene3D" id="4.10.280.10">
    <property type="entry name" value="Helix-loop-helix DNA-binding domain"/>
    <property type="match status" value="1"/>
</dbReference>
<evidence type="ECO:0000256" key="5">
    <source>
        <dbReference type="ARBA" id="ARBA00023242"/>
    </source>
</evidence>
<feature type="compositionally biased region" description="Basic and acidic residues" evidence="6">
    <location>
        <begin position="235"/>
        <end position="244"/>
    </location>
</feature>
<keyword evidence="9" id="KW-1185">Reference proteome</keyword>
<keyword evidence="3" id="KW-0238">DNA-binding</keyword>
<feature type="region of interest" description="Disordered" evidence="6">
    <location>
        <begin position="265"/>
        <end position="284"/>
    </location>
</feature>
<feature type="compositionally biased region" description="Basic and acidic residues" evidence="6">
    <location>
        <begin position="381"/>
        <end position="394"/>
    </location>
</feature>
<evidence type="ECO:0000256" key="3">
    <source>
        <dbReference type="ARBA" id="ARBA00023125"/>
    </source>
</evidence>
<keyword evidence="2" id="KW-0805">Transcription regulation</keyword>
<dbReference type="GO" id="GO:0000981">
    <property type="term" value="F:DNA-binding transcription factor activity, RNA polymerase II-specific"/>
    <property type="evidence" value="ECO:0007669"/>
    <property type="project" value="TreeGrafter"/>
</dbReference>
<feature type="compositionally biased region" description="Pro residues" evidence="6">
    <location>
        <begin position="270"/>
        <end position="284"/>
    </location>
</feature>
<evidence type="ECO:0000256" key="2">
    <source>
        <dbReference type="ARBA" id="ARBA00023015"/>
    </source>
</evidence>
<feature type="compositionally biased region" description="Low complexity" evidence="6">
    <location>
        <begin position="96"/>
        <end position="107"/>
    </location>
</feature>
<dbReference type="AlphaFoldDB" id="A0AAD9P2V3"/>
<dbReference type="Proteomes" id="UP001209878">
    <property type="component" value="Unassembled WGS sequence"/>
</dbReference>
<dbReference type="PANTHER" id="PTHR11793">
    <property type="entry name" value="BASIC HELIX-LOOP-HELIX TRANSCRIPTION FACTOR"/>
    <property type="match status" value="1"/>
</dbReference>
<dbReference type="InterPro" id="IPR051098">
    <property type="entry name" value="NeuroDiff_E-box_TFs"/>
</dbReference>
<evidence type="ECO:0000256" key="4">
    <source>
        <dbReference type="ARBA" id="ARBA00023163"/>
    </source>
</evidence>
<feature type="region of interest" description="Disordered" evidence="6">
    <location>
        <begin position="165"/>
        <end position="184"/>
    </location>
</feature>
<dbReference type="PROSITE" id="PS50888">
    <property type="entry name" value="BHLH"/>
    <property type="match status" value="1"/>
</dbReference>
<dbReference type="GO" id="GO:0005667">
    <property type="term" value="C:transcription regulator complex"/>
    <property type="evidence" value="ECO:0007669"/>
    <property type="project" value="TreeGrafter"/>
</dbReference>
<gene>
    <name evidence="8" type="ORF">NP493_182g03041</name>
</gene>
<comment type="caution">
    <text evidence="8">The sequence shown here is derived from an EMBL/GenBank/DDBJ whole genome shotgun (WGS) entry which is preliminary data.</text>
</comment>
<keyword evidence="5" id="KW-0539">Nucleus</keyword>
<evidence type="ECO:0000313" key="8">
    <source>
        <dbReference type="EMBL" id="KAK2186930.1"/>
    </source>
</evidence>
<reference evidence="8" key="1">
    <citation type="journal article" date="2023" name="Mol. Biol. Evol.">
        <title>Third-Generation Sequencing Reveals the Adaptive Role of the Epigenome in Three Deep-Sea Polychaetes.</title>
        <authorList>
            <person name="Perez M."/>
            <person name="Aroh O."/>
            <person name="Sun Y."/>
            <person name="Lan Y."/>
            <person name="Juniper S.K."/>
            <person name="Young C.R."/>
            <person name="Angers B."/>
            <person name="Qian P.Y."/>
        </authorList>
    </citation>
    <scope>NUCLEOTIDE SEQUENCE</scope>
    <source>
        <strain evidence="8">R07B-5</strain>
    </source>
</reference>
<feature type="compositionally biased region" description="Basic and acidic residues" evidence="6">
    <location>
        <begin position="407"/>
        <end position="422"/>
    </location>
</feature>
<dbReference type="EMBL" id="JAODUO010000184">
    <property type="protein sequence ID" value="KAK2186930.1"/>
    <property type="molecule type" value="Genomic_DNA"/>
</dbReference>
<name>A0AAD9P2V3_RIDPI</name>
<evidence type="ECO:0000256" key="1">
    <source>
        <dbReference type="ARBA" id="ARBA00004123"/>
    </source>
</evidence>
<dbReference type="PANTHER" id="PTHR11793:SF13">
    <property type="entry name" value="PROTEIN DAUGHTERLESS"/>
    <property type="match status" value="1"/>
</dbReference>
<evidence type="ECO:0000259" key="7">
    <source>
        <dbReference type="PROSITE" id="PS50888"/>
    </source>
</evidence>
<dbReference type="Pfam" id="PF00010">
    <property type="entry name" value="HLH"/>
    <property type="match status" value="1"/>
</dbReference>
<dbReference type="SUPFAM" id="SSF47459">
    <property type="entry name" value="HLH, helix-loop-helix DNA-binding domain"/>
    <property type="match status" value="1"/>
</dbReference>
<dbReference type="SMART" id="SM00353">
    <property type="entry name" value="HLH"/>
    <property type="match status" value="1"/>
</dbReference>
<dbReference type="GO" id="GO:0000978">
    <property type="term" value="F:RNA polymerase II cis-regulatory region sequence-specific DNA binding"/>
    <property type="evidence" value="ECO:0007669"/>
    <property type="project" value="TreeGrafter"/>
</dbReference>
<dbReference type="CDD" id="cd18945">
    <property type="entry name" value="bHLH_E-protein_TCF4_E2-2"/>
    <property type="match status" value="1"/>
</dbReference>
<dbReference type="GO" id="GO:0005634">
    <property type="term" value="C:nucleus"/>
    <property type="evidence" value="ECO:0007669"/>
    <property type="project" value="UniProtKB-SubCell"/>
</dbReference>
<feature type="compositionally biased region" description="Low complexity" evidence="6">
    <location>
        <begin position="142"/>
        <end position="153"/>
    </location>
</feature>
<feature type="domain" description="BHLH" evidence="7">
    <location>
        <begin position="416"/>
        <end position="469"/>
    </location>
</feature>
<evidence type="ECO:0000256" key="6">
    <source>
        <dbReference type="SAM" id="MobiDB-lite"/>
    </source>
</evidence>
<dbReference type="InterPro" id="IPR011598">
    <property type="entry name" value="bHLH_dom"/>
</dbReference>
<evidence type="ECO:0000313" key="9">
    <source>
        <dbReference type="Proteomes" id="UP001209878"/>
    </source>
</evidence>
<organism evidence="8 9">
    <name type="scientific">Ridgeia piscesae</name>
    <name type="common">Tubeworm</name>
    <dbReference type="NCBI Taxonomy" id="27915"/>
    <lineage>
        <taxon>Eukaryota</taxon>
        <taxon>Metazoa</taxon>
        <taxon>Spiralia</taxon>
        <taxon>Lophotrochozoa</taxon>
        <taxon>Annelida</taxon>
        <taxon>Polychaeta</taxon>
        <taxon>Sedentaria</taxon>
        <taxon>Canalipalpata</taxon>
        <taxon>Sabellida</taxon>
        <taxon>Siboglinidae</taxon>
        <taxon>Ridgeia</taxon>
    </lineage>
</organism>
<feature type="region of interest" description="Disordered" evidence="6">
    <location>
        <begin position="196"/>
        <end position="244"/>
    </location>
</feature>
<feature type="region of interest" description="Disordered" evidence="6">
    <location>
        <begin position="39"/>
        <end position="155"/>
    </location>
</feature>
<accession>A0AAD9P2V3</accession>
<dbReference type="GO" id="GO:0000785">
    <property type="term" value="C:chromatin"/>
    <property type="evidence" value="ECO:0007669"/>
    <property type="project" value="TreeGrafter"/>
</dbReference>